<feature type="transmembrane region" description="Helical" evidence="1">
    <location>
        <begin position="7"/>
        <end position="29"/>
    </location>
</feature>
<keyword evidence="1" id="KW-0812">Transmembrane</keyword>
<evidence type="ECO:0000256" key="1">
    <source>
        <dbReference type="SAM" id="Phobius"/>
    </source>
</evidence>
<dbReference type="EMBL" id="UINC01057949">
    <property type="protein sequence ID" value="SVB79658.1"/>
    <property type="molecule type" value="Genomic_DNA"/>
</dbReference>
<feature type="non-terminal residue" evidence="2">
    <location>
        <position position="1"/>
    </location>
</feature>
<name>A0A382GX55_9ZZZZ</name>
<proteinExistence type="predicted"/>
<keyword evidence="1" id="KW-1133">Transmembrane helix</keyword>
<dbReference type="Gene3D" id="1.20.210.10">
    <property type="entry name" value="Cytochrome c oxidase-like, subunit I domain"/>
    <property type="match status" value="1"/>
</dbReference>
<feature type="transmembrane region" description="Helical" evidence="1">
    <location>
        <begin position="49"/>
        <end position="72"/>
    </location>
</feature>
<keyword evidence="1" id="KW-0472">Membrane</keyword>
<dbReference type="AlphaFoldDB" id="A0A382GX55"/>
<evidence type="ECO:0008006" key="3">
    <source>
        <dbReference type="Google" id="ProtNLM"/>
    </source>
</evidence>
<protein>
    <recommendedName>
        <fullName evidence="3">Cytochrome oxidase subunit I profile domain-containing protein</fullName>
    </recommendedName>
</protein>
<sequence length="128" mass="14678">HFWPSLIFMNGVFMPMFIQGLAGVSRRLWDGGQLYAHAQDVLQWNEFMSISAFCLAAAQIPFIINIFMSLFYGEKVDRNPWGATTLEWSAPSPPLPHVNFEGRVEVYREPYEYSVPGAKKDFTPQTEK</sequence>
<evidence type="ECO:0000313" key="2">
    <source>
        <dbReference type="EMBL" id="SVB79658.1"/>
    </source>
</evidence>
<dbReference type="SUPFAM" id="SSF81442">
    <property type="entry name" value="Cytochrome c oxidase subunit I-like"/>
    <property type="match status" value="1"/>
</dbReference>
<reference evidence="2" key="1">
    <citation type="submission" date="2018-05" db="EMBL/GenBank/DDBJ databases">
        <authorList>
            <person name="Lanie J.A."/>
            <person name="Ng W.-L."/>
            <person name="Kazmierczak K.M."/>
            <person name="Andrzejewski T.M."/>
            <person name="Davidsen T.M."/>
            <person name="Wayne K.J."/>
            <person name="Tettelin H."/>
            <person name="Glass J.I."/>
            <person name="Rusch D."/>
            <person name="Podicherti R."/>
            <person name="Tsui H.-C.T."/>
            <person name="Winkler M.E."/>
        </authorList>
    </citation>
    <scope>NUCLEOTIDE SEQUENCE</scope>
</reference>
<dbReference type="InterPro" id="IPR036927">
    <property type="entry name" value="Cyt_c_oxase-like_su1_sf"/>
</dbReference>
<accession>A0A382GX55</accession>
<gene>
    <name evidence="2" type="ORF">METZ01_LOCUS232512</name>
</gene>
<organism evidence="2">
    <name type="scientific">marine metagenome</name>
    <dbReference type="NCBI Taxonomy" id="408172"/>
    <lineage>
        <taxon>unclassified sequences</taxon>
        <taxon>metagenomes</taxon>
        <taxon>ecological metagenomes</taxon>
    </lineage>
</organism>